<evidence type="ECO:0000313" key="2">
    <source>
        <dbReference type="WBParaSite" id="ALUE_0000818001-mRNA-1"/>
    </source>
</evidence>
<sequence length="67" mass="7552">MCAVFDDLPTMYIVLLSSHHDIHFDGCPSLKVPLNSCAQHWAERVVTRYTRPLYSSSRASGKTTVQI</sequence>
<organism evidence="1 2">
    <name type="scientific">Ascaris lumbricoides</name>
    <name type="common">Giant roundworm</name>
    <dbReference type="NCBI Taxonomy" id="6252"/>
    <lineage>
        <taxon>Eukaryota</taxon>
        <taxon>Metazoa</taxon>
        <taxon>Ecdysozoa</taxon>
        <taxon>Nematoda</taxon>
        <taxon>Chromadorea</taxon>
        <taxon>Rhabditida</taxon>
        <taxon>Spirurina</taxon>
        <taxon>Ascaridomorpha</taxon>
        <taxon>Ascaridoidea</taxon>
        <taxon>Ascarididae</taxon>
        <taxon>Ascaris</taxon>
    </lineage>
</organism>
<name>A0A0M3HXS2_ASCLU</name>
<dbReference type="Proteomes" id="UP000036681">
    <property type="component" value="Unplaced"/>
</dbReference>
<accession>A0A0M3HXS2</accession>
<proteinExistence type="predicted"/>
<evidence type="ECO:0000313" key="1">
    <source>
        <dbReference type="Proteomes" id="UP000036681"/>
    </source>
</evidence>
<dbReference type="AlphaFoldDB" id="A0A0M3HXS2"/>
<reference evidence="2" key="1">
    <citation type="submission" date="2017-02" db="UniProtKB">
        <authorList>
            <consortium name="WormBaseParasite"/>
        </authorList>
    </citation>
    <scope>IDENTIFICATION</scope>
</reference>
<keyword evidence="1" id="KW-1185">Reference proteome</keyword>
<dbReference type="WBParaSite" id="ALUE_0000818001-mRNA-1">
    <property type="protein sequence ID" value="ALUE_0000818001-mRNA-1"/>
    <property type="gene ID" value="ALUE_0000818001"/>
</dbReference>
<protein>
    <submittedName>
        <fullName evidence="2">Uncharacterized protein</fullName>
    </submittedName>
</protein>